<dbReference type="RefSeq" id="WP_147015122.1">
    <property type="nucleotide sequence ID" value="NZ_VORB01000009.1"/>
</dbReference>
<comment type="subcellular location">
    <subcellularLocation>
        <location evidence="1 8">Cell outer membrane</location>
        <topology evidence="1 8">Multi-pass membrane protein</topology>
    </subcellularLocation>
</comment>
<dbReference type="InterPro" id="IPR000531">
    <property type="entry name" value="Beta-barrel_TonB"/>
</dbReference>
<evidence type="ECO:0000259" key="12">
    <source>
        <dbReference type="Pfam" id="PF07715"/>
    </source>
</evidence>
<dbReference type="Pfam" id="PF07715">
    <property type="entry name" value="Plug"/>
    <property type="match status" value="1"/>
</dbReference>
<keyword evidence="6 8" id="KW-0472">Membrane</keyword>
<keyword evidence="3 8" id="KW-1134">Transmembrane beta strand</keyword>
<evidence type="ECO:0000256" key="8">
    <source>
        <dbReference type="PROSITE-ProRule" id="PRU01360"/>
    </source>
</evidence>
<dbReference type="Proteomes" id="UP000321168">
    <property type="component" value="Unassembled WGS sequence"/>
</dbReference>
<feature type="chain" id="PRO_5022711986" evidence="10">
    <location>
        <begin position="19"/>
        <end position="818"/>
    </location>
</feature>
<dbReference type="SUPFAM" id="SSF56935">
    <property type="entry name" value="Porins"/>
    <property type="match status" value="1"/>
</dbReference>
<comment type="similarity">
    <text evidence="8 9">Belongs to the TonB-dependent receptor family.</text>
</comment>
<proteinExistence type="inferred from homology"/>
<evidence type="ECO:0000256" key="5">
    <source>
        <dbReference type="ARBA" id="ARBA00023077"/>
    </source>
</evidence>
<evidence type="ECO:0000256" key="7">
    <source>
        <dbReference type="ARBA" id="ARBA00023237"/>
    </source>
</evidence>
<evidence type="ECO:0000313" key="13">
    <source>
        <dbReference type="EMBL" id="TXC76984.1"/>
    </source>
</evidence>
<feature type="domain" description="TonB-dependent receptor plug" evidence="12">
    <location>
        <begin position="234"/>
        <end position="304"/>
    </location>
</feature>
<dbReference type="InterPro" id="IPR039426">
    <property type="entry name" value="TonB-dep_rcpt-like"/>
</dbReference>
<evidence type="ECO:0000256" key="2">
    <source>
        <dbReference type="ARBA" id="ARBA00022448"/>
    </source>
</evidence>
<keyword evidence="14" id="KW-1185">Reference proteome</keyword>
<keyword evidence="7 8" id="KW-0998">Cell outer membrane</keyword>
<dbReference type="EMBL" id="VORB01000009">
    <property type="protein sequence ID" value="TXC76984.1"/>
    <property type="molecule type" value="Genomic_DNA"/>
</dbReference>
<evidence type="ECO:0000256" key="10">
    <source>
        <dbReference type="SAM" id="SignalP"/>
    </source>
</evidence>
<dbReference type="Pfam" id="PF00593">
    <property type="entry name" value="TonB_dep_Rec_b-barrel"/>
    <property type="match status" value="1"/>
</dbReference>
<keyword evidence="13" id="KW-0675">Receptor</keyword>
<organism evidence="13 14">
    <name type="scientific">Luteibaculum oceani</name>
    <dbReference type="NCBI Taxonomy" id="1294296"/>
    <lineage>
        <taxon>Bacteria</taxon>
        <taxon>Pseudomonadati</taxon>
        <taxon>Bacteroidota</taxon>
        <taxon>Flavobacteriia</taxon>
        <taxon>Flavobacteriales</taxon>
        <taxon>Luteibaculaceae</taxon>
        <taxon>Luteibaculum</taxon>
    </lineage>
</organism>
<reference evidence="13 14" key="1">
    <citation type="submission" date="2019-08" db="EMBL/GenBank/DDBJ databases">
        <title>Genome of Luteibaculum oceani JCM 18817.</title>
        <authorList>
            <person name="Bowman J.P."/>
        </authorList>
    </citation>
    <scope>NUCLEOTIDE SEQUENCE [LARGE SCALE GENOMIC DNA]</scope>
    <source>
        <strain evidence="13 14">JCM 18817</strain>
    </source>
</reference>
<accession>A0A5C6UWE7</accession>
<dbReference type="OrthoDB" id="9803050at2"/>
<dbReference type="InterPro" id="IPR036942">
    <property type="entry name" value="Beta-barrel_TonB_sf"/>
</dbReference>
<feature type="signal peptide" evidence="10">
    <location>
        <begin position="1"/>
        <end position="18"/>
    </location>
</feature>
<keyword evidence="2 8" id="KW-0813">Transport</keyword>
<protein>
    <submittedName>
        <fullName evidence="13">TonB-dependent receptor</fullName>
    </submittedName>
</protein>
<gene>
    <name evidence="13" type="ORF">FRX97_10255</name>
</gene>
<evidence type="ECO:0000256" key="1">
    <source>
        <dbReference type="ARBA" id="ARBA00004571"/>
    </source>
</evidence>
<keyword evidence="4 8" id="KW-0812">Transmembrane</keyword>
<evidence type="ECO:0000256" key="4">
    <source>
        <dbReference type="ARBA" id="ARBA00022692"/>
    </source>
</evidence>
<evidence type="ECO:0000256" key="3">
    <source>
        <dbReference type="ARBA" id="ARBA00022452"/>
    </source>
</evidence>
<name>A0A5C6UWE7_9FLAO</name>
<dbReference type="Gene3D" id="2.40.170.20">
    <property type="entry name" value="TonB-dependent receptor, beta-barrel domain"/>
    <property type="match status" value="1"/>
</dbReference>
<sequence length="818" mass="91558">MRTALLILLLQLSAFLSAQNTVALNYDKEVLNEVLLELSDRYNFELSINAELSDACRVSVNQNFSNISEAVAHLAKLCGLKLDKVGTVFVITQNPQASEPFAGIGENQIQQEFLYHGVIREPKNGEVLPYSVIQCGNKRVLSDENGRFSFVTGNRKEQLMVHSLGYKLSDTLIASGGFLSLELKPEILQLQEVEVLNGVSPTEGNVASEPGSIQFSDIGNTFVAGQSNNLIFNNLRLYPGVMASGESIGDYVIRGSFSGNNQVLFDGITLFNATGINNDIGTVNPYLVKHLELNKSNFSSLTGDRVENLITITGREGSFNRTEAKLNVTNHLAGGYLNIPLVKDHVNFQLAGRKTYFDFWDLSSSPGEEKDLLLPSYDFEEWNAKLSVRLNSGDRISFNSLQTTDKYEAKLLGPKRRNQVFRNLEALSTQKGYSFNYTSGAWQQGISSVSIAFSSFLPEVLNSYTVDFKNNTEQLSSSSWKNGVEETVAKFSHQFVQQNAHAVSLGVSYTHSSTSLNNILNERVQSFDNSLARVSFFGEDRIQIGKKTIFTPGLRVDVVDQLASNYLQPRLAIQHYLNPSWKMYASWGRYNQFLFKTTTIDGRGNLGSIWSVADDQRRLPLKSNQSTAGFLWTHSAWELNVEGYYKYLSNLQRVYLAQSLGDKFQLGNGEAYGLDVMLRKKLKQHNFLWSYSVGRIQEKFNTDDYVLAAQHQGHEVKFSYSVNFQKFKANVVHVYGSGFQGSGLSADINSTTPYHRTDVAAEYNLMDETCHLDLGFSILNLFNKENIRLNQSVNFPDGDRVNTLGIPFTPTLYLNLSF</sequence>
<keyword evidence="10" id="KW-0732">Signal</keyword>
<evidence type="ECO:0000259" key="11">
    <source>
        <dbReference type="Pfam" id="PF00593"/>
    </source>
</evidence>
<dbReference type="PROSITE" id="PS52016">
    <property type="entry name" value="TONB_DEPENDENT_REC_3"/>
    <property type="match status" value="1"/>
</dbReference>
<evidence type="ECO:0000256" key="9">
    <source>
        <dbReference type="RuleBase" id="RU003357"/>
    </source>
</evidence>
<evidence type="ECO:0000313" key="14">
    <source>
        <dbReference type="Proteomes" id="UP000321168"/>
    </source>
</evidence>
<dbReference type="InterPro" id="IPR012910">
    <property type="entry name" value="Plug_dom"/>
</dbReference>
<dbReference type="GO" id="GO:0009279">
    <property type="term" value="C:cell outer membrane"/>
    <property type="evidence" value="ECO:0007669"/>
    <property type="project" value="UniProtKB-SubCell"/>
</dbReference>
<comment type="caution">
    <text evidence="13">The sequence shown here is derived from an EMBL/GenBank/DDBJ whole genome shotgun (WGS) entry which is preliminary data.</text>
</comment>
<evidence type="ECO:0000256" key="6">
    <source>
        <dbReference type="ARBA" id="ARBA00023136"/>
    </source>
</evidence>
<feature type="domain" description="TonB-dependent receptor-like beta-barrel" evidence="11">
    <location>
        <begin position="383"/>
        <end position="781"/>
    </location>
</feature>
<keyword evidence="5 9" id="KW-0798">TonB box</keyword>
<dbReference type="AlphaFoldDB" id="A0A5C6UWE7"/>